<feature type="compositionally biased region" description="Basic and acidic residues" evidence="14">
    <location>
        <begin position="11"/>
        <end position="22"/>
    </location>
</feature>
<dbReference type="PANTHER" id="PTHR31741">
    <property type="entry name" value="OS02G0726500 PROTEIN-RELATED"/>
    <property type="match status" value="1"/>
</dbReference>
<evidence type="ECO:0000256" key="14">
    <source>
        <dbReference type="SAM" id="MobiDB-lite"/>
    </source>
</evidence>
<dbReference type="AlphaFoldDB" id="A0AAP0J0Z1"/>
<keyword evidence="11" id="KW-0294">Fucose metabolism</keyword>
<dbReference type="InterPro" id="IPR019378">
    <property type="entry name" value="GDP-Fuc_O-FucTrfase"/>
</dbReference>
<dbReference type="PANTHER" id="PTHR31741:SF4">
    <property type="entry name" value="O-FUCOSYLTRANSFERASE 28"/>
    <property type="match status" value="1"/>
</dbReference>
<dbReference type="InterPro" id="IPR024709">
    <property type="entry name" value="FucosylTrfase_pln"/>
</dbReference>
<accession>A0AAP0J0Z1</accession>
<organism evidence="16 17">
    <name type="scientific">Stephania japonica</name>
    <dbReference type="NCBI Taxonomy" id="461633"/>
    <lineage>
        <taxon>Eukaryota</taxon>
        <taxon>Viridiplantae</taxon>
        <taxon>Streptophyta</taxon>
        <taxon>Embryophyta</taxon>
        <taxon>Tracheophyta</taxon>
        <taxon>Spermatophyta</taxon>
        <taxon>Magnoliopsida</taxon>
        <taxon>Ranunculales</taxon>
        <taxon>Menispermaceae</taxon>
        <taxon>Menispermoideae</taxon>
        <taxon>Cissampelideae</taxon>
        <taxon>Stephania</taxon>
    </lineage>
</organism>
<evidence type="ECO:0000256" key="13">
    <source>
        <dbReference type="ARBA" id="ARBA00030350"/>
    </source>
</evidence>
<evidence type="ECO:0000256" key="11">
    <source>
        <dbReference type="ARBA" id="ARBA00023253"/>
    </source>
</evidence>
<evidence type="ECO:0000256" key="7">
    <source>
        <dbReference type="ARBA" id="ARBA00022968"/>
    </source>
</evidence>
<name>A0AAP0J0Z1_9MAGN</name>
<dbReference type="GO" id="GO:0016020">
    <property type="term" value="C:membrane"/>
    <property type="evidence" value="ECO:0007669"/>
    <property type="project" value="UniProtKB-SubCell"/>
</dbReference>
<keyword evidence="5" id="KW-0808">Transferase</keyword>
<comment type="subcellular location">
    <subcellularLocation>
        <location evidence="1">Membrane</location>
        <topology evidence="1">Single-pass type II membrane protein</topology>
    </subcellularLocation>
</comment>
<dbReference type="GO" id="GO:0005737">
    <property type="term" value="C:cytoplasm"/>
    <property type="evidence" value="ECO:0007669"/>
    <property type="project" value="TreeGrafter"/>
</dbReference>
<dbReference type="GO" id="GO:0016757">
    <property type="term" value="F:glycosyltransferase activity"/>
    <property type="evidence" value="ECO:0007669"/>
    <property type="project" value="UniProtKB-KW"/>
</dbReference>
<comment type="similarity">
    <text evidence="3">Belongs to the glycosyltransferase GT106 family.</text>
</comment>
<evidence type="ECO:0000256" key="4">
    <source>
        <dbReference type="ARBA" id="ARBA00022676"/>
    </source>
</evidence>
<comment type="caution">
    <text evidence="16">The sequence shown here is derived from an EMBL/GenBank/DDBJ whole genome shotgun (WGS) entry which is preliminary data.</text>
</comment>
<evidence type="ECO:0000256" key="6">
    <source>
        <dbReference type="ARBA" id="ARBA00022692"/>
    </source>
</evidence>
<keyword evidence="7" id="KW-0735">Signal-anchor</keyword>
<proteinExistence type="inferred from homology"/>
<keyword evidence="4" id="KW-0328">Glycosyltransferase</keyword>
<evidence type="ECO:0000256" key="1">
    <source>
        <dbReference type="ARBA" id="ARBA00004606"/>
    </source>
</evidence>
<evidence type="ECO:0000256" key="8">
    <source>
        <dbReference type="ARBA" id="ARBA00022989"/>
    </source>
</evidence>
<dbReference type="PIRSF" id="PIRSF009360">
    <property type="entry name" value="UCP009360"/>
    <property type="match status" value="1"/>
</dbReference>
<sequence length="535" mass="61324">MGSPLLPTRRRVSDDKHNDERGHHVRRHSRSLFSRMIRPCCLILFLLPLVSALWFMTNFRFQDTLMRMAMKKAENGGLILPNHTDDSLNPQRVVVEEETQRANISTPNSSTIPEIWAQPKSEGYHQCTNRSKPHEVKRNGYLTVHANGGLNQMRAGICDMVAIAKLMNATLVIPSLDHESYWTDPSEFKDIFDVANFIEVLKDDIEIVERLPPEYKKIRPHVMAPVSFSQASYYKGSVAIKLKKHKVIHFTKSDTRLLNNGLPSHIQKLRCRANYNALQFTPDINGFAQKLAKRLRSKNDPWYIALHLRYEKDMLAFTGCSHNLTAAEDEELTQMRKETQHWKEKDIDGKAKRLEGECPLTPREAALFLKAMGYPSNTTIYIAAGEIYGKNSLAALTSQYPNVFTHSNLSTEDELKPFKTFQNKLAALDYVLALESDVFVYTHDGNMAKIVKGHRMFEGYRRTLNPNRKHLVRLFDKLDNNSISWEELATKVKKLHLNRQGTPHKREPGKDLKLEESFYANPHPGCICSTNPSEK</sequence>
<dbReference type="Pfam" id="PF10250">
    <property type="entry name" value="O-FucT"/>
    <property type="match status" value="1"/>
</dbReference>
<keyword evidence="6 15" id="KW-0812">Transmembrane</keyword>
<keyword evidence="12" id="KW-0119">Carbohydrate metabolism</keyword>
<evidence type="ECO:0000256" key="2">
    <source>
        <dbReference type="ARBA" id="ARBA00004881"/>
    </source>
</evidence>
<comment type="pathway">
    <text evidence="2">Glycan metabolism.</text>
</comment>
<evidence type="ECO:0000256" key="10">
    <source>
        <dbReference type="ARBA" id="ARBA00023180"/>
    </source>
</evidence>
<evidence type="ECO:0000256" key="9">
    <source>
        <dbReference type="ARBA" id="ARBA00023136"/>
    </source>
</evidence>
<evidence type="ECO:0000313" key="16">
    <source>
        <dbReference type="EMBL" id="KAK9124382.1"/>
    </source>
</evidence>
<gene>
    <name evidence="16" type="ORF">Sjap_013984</name>
</gene>
<keyword evidence="8 15" id="KW-1133">Transmembrane helix</keyword>
<dbReference type="EMBL" id="JBBNAE010000005">
    <property type="protein sequence ID" value="KAK9124382.1"/>
    <property type="molecule type" value="Genomic_DNA"/>
</dbReference>
<keyword evidence="9 15" id="KW-0472">Membrane</keyword>
<evidence type="ECO:0000256" key="15">
    <source>
        <dbReference type="SAM" id="Phobius"/>
    </source>
</evidence>
<feature type="transmembrane region" description="Helical" evidence="15">
    <location>
        <begin position="36"/>
        <end position="56"/>
    </location>
</feature>
<keyword evidence="10" id="KW-0325">Glycoprotein</keyword>
<dbReference type="GO" id="GO:0006004">
    <property type="term" value="P:fucose metabolic process"/>
    <property type="evidence" value="ECO:0007669"/>
    <property type="project" value="UniProtKB-KW"/>
</dbReference>
<evidence type="ECO:0000256" key="3">
    <source>
        <dbReference type="ARBA" id="ARBA00007737"/>
    </source>
</evidence>
<evidence type="ECO:0000313" key="17">
    <source>
        <dbReference type="Proteomes" id="UP001417504"/>
    </source>
</evidence>
<dbReference type="Proteomes" id="UP001417504">
    <property type="component" value="Unassembled WGS sequence"/>
</dbReference>
<dbReference type="CDD" id="cd11299">
    <property type="entry name" value="O-FucT_plant"/>
    <property type="match status" value="1"/>
</dbReference>
<keyword evidence="17" id="KW-1185">Reference proteome</keyword>
<dbReference type="FunFam" id="3.40.50.11350:FF:000011">
    <property type="entry name" value="O-fucosyltransferase 28"/>
    <property type="match status" value="1"/>
</dbReference>
<evidence type="ECO:0000256" key="12">
    <source>
        <dbReference type="ARBA" id="ARBA00023277"/>
    </source>
</evidence>
<protein>
    <recommendedName>
        <fullName evidence="13">O-fucosyltransferase family protein</fullName>
    </recommendedName>
</protein>
<reference evidence="16 17" key="1">
    <citation type="submission" date="2024-01" db="EMBL/GenBank/DDBJ databases">
        <title>Genome assemblies of Stephania.</title>
        <authorList>
            <person name="Yang L."/>
        </authorList>
    </citation>
    <scope>NUCLEOTIDE SEQUENCE [LARGE SCALE GENOMIC DNA]</scope>
    <source>
        <strain evidence="16">QJT</strain>
        <tissue evidence="16">Leaf</tissue>
    </source>
</reference>
<evidence type="ECO:0000256" key="5">
    <source>
        <dbReference type="ARBA" id="ARBA00022679"/>
    </source>
</evidence>
<feature type="region of interest" description="Disordered" evidence="14">
    <location>
        <begin position="1"/>
        <end position="28"/>
    </location>
</feature>